<dbReference type="EMBL" id="FQUU01000006">
    <property type="protein sequence ID" value="SHF09424.1"/>
    <property type="molecule type" value="Genomic_DNA"/>
</dbReference>
<evidence type="ECO:0000256" key="5">
    <source>
        <dbReference type="SAM" id="SignalP"/>
    </source>
</evidence>
<dbReference type="InterPro" id="IPR041700">
    <property type="entry name" value="OMP_b-brl_3"/>
</dbReference>
<evidence type="ECO:0000256" key="3">
    <source>
        <dbReference type="ARBA" id="ARBA00023237"/>
    </source>
</evidence>
<sequence length="818" mass="90399">MKKFLTLITVLGTSVMGFAQMNGKVSGIVQDGSEKTIESATITLLKSKDSSIAKVAAADKTGSFSFDNIPNGSYLVSITAVGHNKGYSPVFTLSSINSSIKLETIKLVPMEKAMNTVIVTAKKPLVEQRIDRTIINVDASPTNVGSSALEVLEKSPSISVDKDGNISLKGKQGVLVLVDGRPTQLGGSDLANLLRSMNANQLDQVEIMTNPPAKFDAAGNAGVINIKTKKNKQFGYNGSVTLGYGQGVYPKFNEGVNFNYRKGKVNVFTNLSHNYRNGYGDLDIQRNFIEVVSKQLRSHIDQQSRMNNENNSYNAKIGMDYSASKNTTVGVVFTGFSSPGTFQNRNVNNIYNAAGQLAEQTKAYSRNDEKWKNFSTNLNFRQVLDTNGKELTADLDYISYNGMQNQMLTNSYFDASGNIRRKADSLYGQLPQVIDIRSGKVDYVQPLKKGARFEAGLKSSFVKTDNNAIYDTTDNGVLVRDQNRSNYFVYEENINAAYANLSGPLGKKLNAQLGLRVENTNAKGKQITTNENFDRHYTQLFPTAFLQYKASEKNSFGINYGRRIRRPNYESLNPFIEYLDRYTYQQGNPNLKPQFSHNIELSHTYNNFLTTTLNYTQTNDIIQQVIEQITEDTLTYVKQANIAKQKQYGVSMSAGFSITKWWRTNLYALGFTNKFEGVVNGDDVSLTASTFTFNGSQQFTLSKTLSAELSGWYRTGAVEGVIYTKPMGALSIGLSQQIMKGNGSLRLNIRDVLNTQKFSASSKYGSVDASFQEKHDTRVVNIGFTYKFNKGKLNGSSKKRNNGGAGDEQSRVGGGNGN</sequence>
<dbReference type="OrthoDB" id="905812at2"/>
<feature type="region of interest" description="Disordered" evidence="4">
    <location>
        <begin position="795"/>
        <end position="818"/>
    </location>
</feature>
<protein>
    <submittedName>
        <fullName evidence="7">Outer membrane receptor proteins, mostly Fe transport</fullName>
    </submittedName>
</protein>
<dbReference type="InterPro" id="IPR013783">
    <property type="entry name" value="Ig-like_fold"/>
</dbReference>
<dbReference type="Pfam" id="PF14905">
    <property type="entry name" value="OMP_b-brl_3"/>
    <property type="match status" value="1"/>
</dbReference>
<dbReference type="GO" id="GO:0009279">
    <property type="term" value="C:cell outer membrane"/>
    <property type="evidence" value="ECO:0007669"/>
    <property type="project" value="UniProtKB-SubCell"/>
</dbReference>
<dbReference type="Gene3D" id="2.40.170.20">
    <property type="entry name" value="TonB-dependent receptor, beta-barrel domain"/>
    <property type="match status" value="1"/>
</dbReference>
<comment type="subcellular location">
    <subcellularLocation>
        <location evidence="1">Cell outer membrane</location>
    </subcellularLocation>
</comment>
<name>A0A1M4YUC4_9BACT</name>
<evidence type="ECO:0000313" key="8">
    <source>
        <dbReference type="Proteomes" id="UP000184048"/>
    </source>
</evidence>
<proteinExistence type="predicted"/>
<keyword evidence="7" id="KW-0675">Receptor</keyword>
<evidence type="ECO:0000256" key="2">
    <source>
        <dbReference type="ARBA" id="ARBA00023136"/>
    </source>
</evidence>
<dbReference type="InterPro" id="IPR037066">
    <property type="entry name" value="Plug_dom_sf"/>
</dbReference>
<evidence type="ECO:0000259" key="6">
    <source>
        <dbReference type="Pfam" id="PF14905"/>
    </source>
</evidence>
<accession>A0A1M4YUC4</accession>
<gene>
    <name evidence="7" type="ORF">SAMN02745131_01767</name>
</gene>
<keyword evidence="2" id="KW-0472">Membrane</keyword>
<feature type="domain" description="Outer membrane protein beta-barrel" evidence="6">
    <location>
        <begin position="384"/>
        <end position="786"/>
    </location>
</feature>
<evidence type="ECO:0000313" key="7">
    <source>
        <dbReference type="EMBL" id="SHF09424.1"/>
    </source>
</evidence>
<feature type="chain" id="PRO_5011979437" evidence="5">
    <location>
        <begin position="20"/>
        <end position="818"/>
    </location>
</feature>
<dbReference type="STRING" id="1121884.SAMN02745131_01767"/>
<feature type="signal peptide" evidence="5">
    <location>
        <begin position="1"/>
        <end position="19"/>
    </location>
</feature>
<dbReference type="Pfam" id="PF13620">
    <property type="entry name" value="CarboxypepD_reg"/>
    <property type="match status" value="1"/>
</dbReference>
<dbReference type="RefSeq" id="WP_072834976.1">
    <property type="nucleotide sequence ID" value="NZ_FQUU01000006.1"/>
</dbReference>
<dbReference type="PANTHER" id="PTHR40980:SF4">
    <property type="entry name" value="TONB-DEPENDENT RECEPTOR-LIKE BETA-BARREL DOMAIN-CONTAINING PROTEIN"/>
    <property type="match status" value="1"/>
</dbReference>
<dbReference type="PANTHER" id="PTHR40980">
    <property type="entry name" value="PLUG DOMAIN-CONTAINING PROTEIN"/>
    <property type="match status" value="1"/>
</dbReference>
<dbReference type="SUPFAM" id="SSF49478">
    <property type="entry name" value="Cna protein B-type domain"/>
    <property type="match status" value="1"/>
</dbReference>
<keyword evidence="3" id="KW-0998">Cell outer membrane</keyword>
<reference evidence="7 8" key="1">
    <citation type="submission" date="2016-11" db="EMBL/GenBank/DDBJ databases">
        <authorList>
            <person name="Jaros S."/>
            <person name="Januszkiewicz K."/>
            <person name="Wedrychowicz H."/>
        </authorList>
    </citation>
    <scope>NUCLEOTIDE SEQUENCE [LARGE SCALE GENOMIC DNA]</scope>
    <source>
        <strain evidence="7 8">DSM 18119</strain>
    </source>
</reference>
<dbReference type="Gene3D" id="2.60.40.10">
    <property type="entry name" value="Immunoglobulins"/>
    <property type="match status" value="1"/>
</dbReference>
<evidence type="ECO:0000256" key="4">
    <source>
        <dbReference type="SAM" id="MobiDB-lite"/>
    </source>
</evidence>
<organism evidence="7 8">
    <name type="scientific">Flavisolibacter ginsengisoli DSM 18119</name>
    <dbReference type="NCBI Taxonomy" id="1121884"/>
    <lineage>
        <taxon>Bacteria</taxon>
        <taxon>Pseudomonadati</taxon>
        <taxon>Bacteroidota</taxon>
        <taxon>Chitinophagia</taxon>
        <taxon>Chitinophagales</taxon>
        <taxon>Chitinophagaceae</taxon>
        <taxon>Flavisolibacter</taxon>
    </lineage>
</organism>
<dbReference type="SUPFAM" id="SSF56935">
    <property type="entry name" value="Porins"/>
    <property type="match status" value="1"/>
</dbReference>
<keyword evidence="8" id="KW-1185">Reference proteome</keyword>
<dbReference type="Proteomes" id="UP000184048">
    <property type="component" value="Unassembled WGS sequence"/>
</dbReference>
<keyword evidence="5" id="KW-0732">Signal</keyword>
<dbReference type="Gene3D" id="2.170.130.10">
    <property type="entry name" value="TonB-dependent receptor, plug domain"/>
    <property type="match status" value="1"/>
</dbReference>
<dbReference type="InterPro" id="IPR036942">
    <property type="entry name" value="Beta-barrel_TonB_sf"/>
</dbReference>
<evidence type="ECO:0000256" key="1">
    <source>
        <dbReference type="ARBA" id="ARBA00004442"/>
    </source>
</evidence>
<dbReference type="AlphaFoldDB" id="A0A1M4YUC4"/>